<dbReference type="PANTHER" id="PTHR11669:SF8">
    <property type="entry name" value="DNA POLYMERASE III SUBUNIT DELTA"/>
    <property type="match status" value="1"/>
</dbReference>
<reference evidence="4 5" key="1">
    <citation type="submission" date="2017-02" db="EMBL/GenBank/DDBJ databases">
        <authorList>
            <person name="Peterson S.W."/>
        </authorList>
    </citation>
    <scope>NUCLEOTIDE SEQUENCE [LARGE SCALE GENOMIC DNA]</scope>
    <source>
        <strain evidence="4 5">DSM 21749</strain>
    </source>
</reference>
<dbReference type="EMBL" id="FUXP01000002">
    <property type="protein sequence ID" value="SJZ83260.1"/>
    <property type="molecule type" value="Genomic_DNA"/>
</dbReference>
<dbReference type="EC" id="2.7.7.7" evidence="1"/>
<gene>
    <name evidence="4" type="ORF">SAMN02745674_00931</name>
</gene>
<accession>A0A1T4NV85</accession>
<evidence type="ECO:0000313" key="5">
    <source>
        <dbReference type="Proteomes" id="UP000190061"/>
    </source>
</evidence>
<evidence type="ECO:0000313" key="4">
    <source>
        <dbReference type="EMBL" id="SJZ83260.1"/>
    </source>
</evidence>
<keyword evidence="2" id="KW-0239">DNA-directed DNA polymerase</keyword>
<dbReference type="Pfam" id="PF13177">
    <property type="entry name" value="DNA_pol3_delta2"/>
    <property type="match status" value="1"/>
</dbReference>
<dbReference type="InterPro" id="IPR027417">
    <property type="entry name" value="P-loop_NTPase"/>
</dbReference>
<evidence type="ECO:0000256" key="2">
    <source>
        <dbReference type="ARBA" id="ARBA00022932"/>
    </source>
</evidence>
<dbReference type="AlphaFoldDB" id="A0A1T4NV85"/>
<comment type="catalytic activity">
    <reaction evidence="3">
        <text>DNA(n) + a 2'-deoxyribonucleoside 5'-triphosphate = DNA(n+1) + diphosphate</text>
        <dbReference type="Rhea" id="RHEA:22508"/>
        <dbReference type="Rhea" id="RHEA-COMP:17339"/>
        <dbReference type="Rhea" id="RHEA-COMP:17340"/>
        <dbReference type="ChEBI" id="CHEBI:33019"/>
        <dbReference type="ChEBI" id="CHEBI:61560"/>
        <dbReference type="ChEBI" id="CHEBI:173112"/>
        <dbReference type="EC" id="2.7.7.7"/>
    </reaction>
</comment>
<organism evidence="4 5">
    <name type="scientific">Lysobacter spongiicola DSM 21749</name>
    <dbReference type="NCBI Taxonomy" id="1122188"/>
    <lineage>
        <taxon>Bacteria</taxon>
        <taxon>Pseudomonadati</taxon>
        <taxon>Pseudomonadota</taxon>
        <taxon>Gammaproteobacteria</taxon>
        <taxon>Lysobacterales</taxon>
        <taxon>Lysobacteraceae</taxon>
        <taxon>Novilysobacter</taxon>
    </lineage>
</organism>
<dbReference type="NCBIfam" id="NF006447">
    <property type="entry name" value="PRK08769.1"/>
    <property type="match status" value="1"/>
</dbReference>
<sequence length="347" mass="37942">MIPLAPWQSRVYEKALASLETGRLGHGLLFCGPAHMGKRAVAERLAQRMLCTGHGGAIDPCGACRSCRLCASRSQTDPVVETRPDGSLAHPWGHPGHPDLSLVGYAINEKARPPKPRTEIVIEQIRRLSEQMSLSPQYGEAKVAIIDPAEAVNHAAANALLKTLEEPVPGRYLFMVSAHPARLSATIRSRCQKFEFRLPPRAEAVEWLRRQGHGDDAAAEALEAARGHPGMAAEWLREGGLQVRREVSDDLLAVAEGRAPVVETAKRWVADGHGELRLRFAADLAVARASDGLTDPARSRSLAAWFDRANRARELLRTTVRADLVVVELLMAWRATQARRPVAGHRG</sequence>
<protein>
    <recommendedName>
        <fullName evidence="1">DNA-directed DNA polymerase</fullName>
        <ecNumber evidence="1">2.7.7.7</ecNumber>
    </recommendedName>
</protein>
<dbReference type="SUPFAM" id="SSF52540">
    <property type="entry name" value="P-loop containing nucleoside triphosphate hydrolases"/>
    <property type="match status" value="1"/>
</dbReference>
<dbReference type="GO" id="GO:0003887">
    <property type="term" value="F:DNA-directed DNA polymerase activity"/>
    <property type="evidence" value="ECO:0007669"/>
    <property type="project" value="UniProtKB-KW"/>
</dbReference>
<evidence type="ECO:0000256" key="1">
    <source>
        <dbReference type="ARBA" id="ARBA00012417"/>
    </source>
</evidence>
<keyword evidence="2" id="KW-0808">Transferase</keyword>
<name>A0A1T4NV85_9GAMM</name>
<dbReference type="InterPro" id="IPR050238">
    <property type="entry name" value="DNA_Rep/Repair_Clamp_Loader"/>
</dbReference>
<dbReference type="PANTHER" id="PTHR11669">
    <property type="entry name" value="REPLICATION FACTOR C / DNA POLYMERASE III GAMMA-TAU SUBUNIT"/>
    <property type="match status" value="1"/>
</dbReference>
<dbReference type="GO" id="GO:0009360">
    <property type="term" value="C:DNA polymerase III complex"/>
    <property type="evidence" value="ECO:0007669"/>
    <property type="project" value="TreeGrafter"/>
</dbReference>
<dbReference type="Proteomes" id="UP000190061">
    <property type="component" value="Unassembled WGS sequence"/>
</dbReference>
<dbReference type="Gene3D" id="3.40.50.300">
    <property type="entry name" value="P-loop containing nucleotide triphosphate hydrolases"/>
    <property type="match status" value="1"/>
</dbReference>
<keyword evidence="5" id="KW-1185">Reference proteome</keyword>
<keyword evidence="2" id="KW-0548">Nucleotidyltransferase</keyword>
<dbReference type="GO" id="GO:0006261">
    <property type="term" value="P:DNA-templated DNA replication"/>
    <property type="evidence" value="ECO:0007669"/>
    <property type="project" value="TreeGrafter"/>
</dbReference>
<dbReference type="STRING" id="1122188.SAMN02745674_00931"/>
<evidence type="ECO:0000256" key="3">
    <source>
        <dbReference type="ARBA" id="ARBA00049244"/>
    </source>
</evidence>
<proteinExistence type="predicted"/>
<dbReference type="RefSeq" id="WP_078757557.1">
    <property type="nucleotide sequence ID" value="NZ_FUXP01000002.1"/>
</dbReference>